<evidence type="ECO:0000313" key="3">
    <source>
        <dbReference type="EMBL" id="KAF4622555.1"/>
    </source>
</evidence>
<dbReference type="PANTHER" id="PTHR35870:SF1">
    <property type="entry name" value="PROTEIN, PUTATIVE (AFU_ORTHOLOGUE AFUA_5G03330)-RELATED"/>
    <property type="match status" value="1"/>
</dbReference>
<dbReference type="Pfam" id="PF14027">
    <property type="entry name" value="Questin_oxidase"/>
    <property type="match status" value="1"/>
</dbReference>
<feature type="region of interest" description="Disordered" evidence="2">
    <location>
        <begin position="1"/>
        <end position="22"/>
    </location>
</feature>
<name>A0A8H4R5J2_9AGAR</name>
<comment type="caution">
    <text evidence="3">The sequence shown here is derived from an EMBL/GenBank/DDBJ whole genome shotgun (WGS) entry which is preliminary data.</text>
</comment>
<dbReference type="GO" id="GO:0016491">
    <property type="term" value="F:oxidoreductase activity"/>
    <property type="evidence" value="ECO:0007669"/>
    <property type="project" value="UniProtKB-KW"/>
</dbReference>
<gene>
    <name evidence="3" type="ORF">D9613_009373</name>
</gene>
<keyword evidence="4" id="KW-1185">Reference proteome</keyword>
<accession>A0A8H4R5J2</accession>
<dbReference type="Proteomes" id="UP000521872">
    <property type="component" value="Unassembled WGS sequence"/>
</dbReference>
<dbReference type="PANTHER" id="PTHR35870">
    <property type="entry name" value="PROTEIN, PUTATIVE (AFU_ORTHOLOGUE AFUA_5G03330)-RELATED"/>
    <property type="match status" value="1"/>
</dbReference>
<dbReference type="AlphaFoldDB" id="A0A8H4R5J2"/>
<evidence type="ECO:0000256" key="2">
    <source>
        <dbReference type="SAM" id="MobiDB-lite"/>
    </source>
</evidence>
<dbReference type="InterPro" id="IPR025337">
    <property type="entry name" value="Questin_oxidase-like"/>
</dbReference>
<keyword evidence="1" id="KW-0560">Oxidoreductase</keyword>
<organism evidence="3 4">
    <name type="scientific">Agrocybe pediades</name>
    <dbReference type="NCBI Taxonomy" id="84607"/>
    <lineage>
        <taxon>Eukaryota</taxon>
        <taxon>Fungi</taxon>
        <taxon>Dikarya</taxon>
        <taxon>Basidiomycota</taxon>
        <taxon>Agaricomycotina</taxon>
        <taxon>Agaricomycetes</taxon>
        <taxon>Agaricomycetidae</taxon>
        <taxon>Agaricales</taxon>
        <taxon>Agaricineae</taxon>
        <taxon>Strophariaceae</taxon>
        <taxon>Agrocybe</taxon>
    </lineage>
</organism>
<feature type="region of interest" description="Disordered" evidence="2">
    <location>
        <begin position="380"/>
        <end position="401"/>
    </location>
</feature>
<evidence type="ECO:0008006" key="5">
    <source>
        <dbReference type="Google" id="ProtNLM"/>
    </source>
</evidence>
<dbReference type="EMBL" id="JAACJL010000002">
    <property type="protein sequence ID" value="KAF4622555.1"/>
    <property type="molecule type" value="Genomic_DNA"/>
</dbReference>
<sequence>MAHTIDATLFPPPSHGKSTKNPLNPRTWSGVTHSSTQALQGILSDNHKRWHVFFNEKGFHNHTAHAALTLWCLGADESILARSYEESKKEQRSAYSSPQSITKKNWIEHLGDENYYQAYMDFFKSELEQKDFKVEAVLEEYIFSAGANFIAGAAKQPEMLNRFFDGLLHPMIHTGLGLEFGLPGTFIEGIAQAAVHRGDSTNLLPPDMFAKSTVQGLTSRLATTLGLKDAQPAPAKDDVHAFTVLARVLADPTITPTTVPEQYGFYRKLVADRGAAVKKYSDQWTLEGDLQKKLEELIWTNVLIYAVGGAESSGDFNADFFHMHLVTSSIFLSSIFSHLERSSQILLLRGYFSVCLGWYIGRGRPALDIARFFSNTETLLPSAPGPTPTPNEAAHPSPTSPHAITPNPWLQILQSTLTHPDDHLPKLQRALSEHASHFGQTPKGTFVGTELKDAELIDGTLFIRAAGLTASRLGWVREGQKPLEGLWDRRGFFSQAKL</sequence>
<evidence type="ECO:0000313" key="4">
    <source>
        <dbReference type="Proteomes" id="UP000521872"/>
    </source>
</evidence>
<protein>
    <recommendedName>
        <fullName evidence="5">Oxidoreductase AflY</fullName>
    </recommendedName>
</protein>
<reference evidence="3 4" key="1">
    <citation type="submission" date="2019-12" db="EMBL/GenBank/DDBJ databases">
        <authorList>
            <person name="Floudas D."/>
            <person name="Bentzer J."/>
            <person name="Ahren D."/>
            <person name="Johansson T."/>
            <person name="Persson P."/>
            <person name="Tunlid A."/>
        </authorList>
    </citation>
    <scope>NUCLEOTIDE SEQUENCE [LARGE SCALE GENOMIC DNA]</scope>
    <source>
        <strain evidence="3 4">CBS 102.39</strain>
    </source>
</reference>
<evidence type="ECO:0000256" key="1">
    <source>
        <dbReference type="ARBA" id="ARBA00023002"/>
    </source>
</evidence>
<proteinExistence type="predicted"/>